<dbReference type="Pfam" id="PF01915">
    <property type="entry name" value="Glyco_hydro_3_C"/>
    <property type="match status" value="1"/>
</dbReference>
<evidence type="ECO:0000313" key="15">
    <source>
        <dbReference type="Proteomes" id="UP000245771"/>
    </source>
</evidence>
<evidence type="ECO:0000256" key="8">
    <source>
        <dbReference type="ARBA" id="ARBA00023277"/>
    </source>
</evidence>
<dbReference type="STRING" id="1280837.A0A316V7D1"/>
<feature type="compositionally biased region" description="Basic residues" evidence="11">
    <location>
        <begin position="28"/>
        <end position="37"/>
    </location>
</feature>
<dbReference type="PANTHER" id="PTHR42715:SF2">
    <property type="entry name" value="BETA-GLUCOSIDASE F-RELATED"/>
    <property type="match status" value="1"/>
</dbReference>
<evidence type="ECO:0000256" key="4">
    <source>
        <dbReference type="ARBA" id="ARBA00012744"/>
    </source>
</evidence>
<reference evidence="14 15" key="1">
    <citation type="journal article" date="2018" name="Mol. Biol. Evol.">
        <title>Broad Genomic Sampling Reveals a Smut Pathogenic Ancestry of the Fungal Clade Ustilaginomycotina.</title>
        <authorList>
            <person name="Kijpornyongpan T."/>
            <person name="Mondo S.J."/>
            <person name="Barry K."/>
            <person name="Sandor L."/>
            <person name="Lee J."/>
            <person name="Lipzen A."/>
            <person name="Pangilinan J."/>
            <person name="LaButti K."/>
            <person name="Hainaut M."/>
            <person name="Henrissat B."/>
            <person name="Grigoriev I.V."/>
            <person name="Spatafora J.W."/>
            <person name="Aime M.C."/>
        </authorList>
    </citation>
    <scope>NUCLEOTIDE SEQUENCE [LARGE SCALE GENOMIC DNA]</scope>
    <source>
        <strain evidence="14 15">MCA 3882</strain>
    </source>
</reference>
<gene>
    <name evidence="14" type="ORF">FA14DRAFT_185186</name>
</gene>
<dbReference type="Pfam" id="PF00933">
    <property type="entry name" value="Glyco_hydro_3"/>
    <property type="match status" value="1"/>
</dbReference>
<feature type="region of interest" description="Disordered" evidence="11">
    <location>
        <begin position="93"/>
        <end position="125"/>
    </location>
</feature>
<dbReference type="SUPFAM" id="SSF52279">
    <property type="entry name" value="Beta-D-glucan exohydrolase, C-terminal domain"/>
    <property type="match status" value="1"/>
</dbReference>
<dbReference type="Gene3D" id="3.40.50.1700">
    <property type="entry name" value="Glycoside hydrolase family 3 C-terminal domain"/>
    <property type="match status" value="1"/>
</dbReference>
<dbReference type="GO" id="GO:0030245">
    <property type="term" value="P:cellulose catabolic process"/>
    <property type="evidence" value="ECO:0007669"/>
    <property type="project" value="UniProtKB-KW"/>
</dbReference>
<dbReference type="PRINTS" id="PR00133">
    <property type="entry name" value="GLHYDRLASE3"/>
</dbReference>
<dbReference type="InterPro" id="IPR013783">
    <property type="entry name" value="Ig-like_fold"/>
</dbReference>
<dbReference type="Proteomes" id="UP000245771">
    <property type="component" value="Unassembled WGS sequence"/>
</dbReference>
<name>A0A316V7D1_9BASI</name>
<dbReference type="InterPro" id="IPR017853">
    <property type="entry name" value="GH"/>
</dbReference>
<proteinExistence type="inferred from homology"/>
<dbReference type="Gene3D" id="3.20.20.300">
    <property type="entry name" value="Glycoside hydrolase, family 3, N-terminal domain"/>
    <property type="match status" value="1"/>
</dbReference>
<keyword evidence="7" id="KW-0325">Glycoprotein</keyword>
<keyword evidence="8" id="KW-0119">Carbohydrate metabolism</keyword>
<keyword evidence="6" id="KW-0136">Cellulose degradation</keyword>
<evidence type="ECO:0000256" key="3">
    <source>
        <dbReference type="ARBA" id="ARBA00005336"/>
    </source>
</evidence>
<comment type="similarity">
    <text evidence="3">Belongs to the glycosyl hydrolase 3 family.</text>
</comment>
<evidence type="ECO:0000313" key="14">
    <source>
        <dbReference type="EMBL" id="PWN33410.1"/>
    </source>
</evidence>
<accession>A0A316V7D1</accession>
<dbReference type="InterPro" id="IPR026891">
    <property type="entry name" value="Fn3-like"/>
</dbReference>
<evidence type="ECO:0000256" key="5">
    <source>
        <dbReference type="ARBA" id="ARBA00022801"/>
    </source>
</evidence>
<dbReference type="InterPro" id="IPR002772">
    <property type="entry name" value="Glyco_hydro_3_C"/>
</dbReference>
<dbReference type="Gene3D" id="2.60.40.10">
    <property type="entry name" value="Immunoglobulins"/>
    <property type="match status" value="1"/>
</dbReference>
<organism evidence="14 15">
    <name type="scientific">Meira miltonrushii</name>
    <dbReference type="NCBI Taxonomy" id="1280837"/>
    <lineage>
        <taxon>Eukaryota</taxon>
        <taxon>Fungi</taxon>
        <taxon>Dikarya</taxon>
        <taxon>Basidiomycota</taxon>
        <taxon>Ustilaginomycotina</taxon>
        <taxon>Exobasidiomycetes</taxon>
        <taxon>Exobasidiales</taxon>
        <taxon>Brachybasidiaceae</taxon>
        <taxon>Meira</taxon>
    </lineage>
</organism>
<dbReference type="FunFam" id="3.20.20.300:FF:000002">
    <property type="entry name" value="Probable beta-glucosidase"/>
    <property type="match status" value="1"/>
</dbReference>
<keyword evidence="15" id="KW-1185">Reference proteome</keyword>
<dbReference type="RefSeq" id="XP_025353712.1">
    <property type="nucleotide sequence ID" value="XM_025501439.1"/>
</dbReference>
<dbReference type="FunFam" id="3.40.50.1700:FF:000003">
    <property type="entry name" value="Probable beta-glucosidase"/>
    <property type="match status" value="1"/>
</dbReference>
<evidence type="ECO:0000256" key="9">
    <source>
        <dbReference type="ARBA" id="ARBA00023295"/>
    </source>
</evidence>
<evidence type="ECO:0000256" key="11">
    <source>
        <dbReference type="SAM" id="MobiDB-lite"/>
    </source>
</evidence>
<dbReference type="GO" id="GO:0008422">
    <property type="term" value="F:beta-glucosidase activity"/>
    <property type="evidence" value="ECO:0007669"/>
    <property type="project" value="UniProtKB-EC"/>
</dbReference>
<dbReference type="InterPro" id="IPR050288">
    <property type="entry name" value="Cellulose_deg_GH3"/>
</dbReference>
<evidence type="ECO:0000256" key="6">
    <source>
        <dbReference type="ARBA" id="ARBA00023001"/>
    </source>
</evidence>
<protein>
    <recommendedName>
        <fullName evidence="4">beta-glucosidase</fullName>
        <ecNumber evidence="4">3.2.1.21</ecNumber>
    </recommendedName>
</protein>
<evidence type="ECO:0000256" key="10">
    <source>
        <dbReference type="ARBA" id="ARBA00023326"/>
    </source>
</evidence>
<keyword evidence="5" id="KW-0378">Hydrolase</keyword>
<comment type="pathway">
    <text evidence="2">Glycan metabolism; cellulose degradation.</text>
</comment>
<feature type="region of interest" description="Disordered" evidence="11">
    <location>
        <begin position="28"/>
        <end position="47"/>
    </location>
</feature>
<dbReference type="PANTHER" id="PTHR42715">
    <property type="entry name" value="BETA-GLUCOSIDASE"/>
    <property type="match status" value="1"/>
</dbReference>
<dbReference type="EC" id="3.2.1.21" evidence="4"/>
<dbReference type="AlphaFoldDB" id="A0A316V7D1"/>
<evidence type="ECO:0000259" key="13">
    <source>
        <dbReference type="SMART" id="SM01217"/>
    </source>
</evidence>
<keyword evidence="10" id="KW-0624">Polysaccharide degradation</keyword>
<feature type="chain" id="PRO_5016400912" description="beta-glucosidase" evidence="12">
    <location>
        <begin position="22"/>
        <end position="859"/>
    </location>
</feature>
<keyword evidence="9" id="KW-0326">Glycosidase</keyword>
<comment type="catalytic activity">
    <reaction evidence="1">
        <text>Hydrolysis of terminal, non-reducing beta-D-glucosyl residues with release of beta-D-glucose.</text>
        <dbReference type="EC" id="3.2.1.21"/>
    </reaction>
</comment>
<evidence type="ECO:0000256" key="7">
    <source>
        <dbReference type="ARBA" id="ARBA00023180"/>
    </source>
</evidence>
<dbReference type="OrthoDB" id="416222at2759"/>
<dbReference type="InterPro" id="IPR036962">
    <property type="entry name" value="Glyco_hydro_3_N_sf"/>
</dbReference>
<dbReference type="Pfam" id="PF14310">
    <property type="entry name" value="Fn3-like"/>
    <property type="match status" value="1"/>
</dbReference>
<dbReference type="InterPro" id="IPR036881">
    <property type="entry name" value="Glyco_hydro_3_C_sf"/>
</dbReference>
<dbReference type="EMBL" id="KZ819604">
    <property type="protein sequence ID" value="PWN33410.1"/>
    <property type="molecule type" value="Genomic_DNA"/>
</dbReference>
<evidence type="ECO:0000256" key="12">
    <source>
        <dbReference type="SAM" id="SignalP"/>
    </source>
</evidence>
<feature type="signal peptide" evidence="12">
    <location>
        <begin position="1"/>
        <end position="21"/>
    </location>
</feature>
<keyword evidence="12" id="KW-0732">Signal</keyword>
<dbReference type="GeneID" id="37023220"/>
<evidence type="ECO:0000256" key="2">
    <source>
        <dbReference type="ARBA" id="ARBA00004987"/>
    </source>
</evidence>
<dbReference type="SUPFAM" id="SSF51445">
    <property type="entry name" value="(Trans)glycosidases"/>
    <property type="match status" value="1"/>
</dbReference>
<dbReference type="InterPro" id="IPR001764">
    <property type="entry name" value="Glyco_hydro_3_N"/>
</dbReference>
<dbReference type="SMART" id="SM01217">
    <property type="entry name" value="Fn3_like"/>
    <property type="match status" value="1"/>
</dbReference>
<feature type="domain" description="Fibronectin type III-like" evidence="13">
    <location>
        <begin position="780"/>
        <end position="849"/>
    </location>
</feature>
<sequence length="859" mass="94763">MKLSITLPTLALVAFAAFTTATLEQKRNNVHHKRHHQASQQERRAPGSKGLGLLEEVQKVLQLNNDQERTHYNGFQGSIWPLDILDHALHKDAKQSSQTDLQRGADQPGGNAFSPDYPTCPKTAGTRTWKEAVEKARAYIAKFTLEERVKLVTGVGWQLGPKPRCVGDIAANERVGFPGLCLEDSPAGVRFADLVSVFPAGITTAATFSSNLTFERGKAMGQEFHKKGVNIQLGPGMNLVRTAAGGRNWEYASADPYLTGESAYHTIKGIQSQGVQACAKHLVGNEQDINRNTYSSNIDGRTLREIYLHPFLRSVQADVTSMMCSYNLLNNSWACQNSELMNYHVKTEMGFQGFIVSDWGAQHAGVASANSGLDMTMPGQLECCSADFRNSFWGANLTQAVNNGSVEASRVEDMGVRILAGWYLLGQDENYPKPNFDAFDPFYGDHLTATTAQHSQLMREIGAAGAVLLKNTNGSLPLKKNMRKLAVVGEDAGPSRRGANEFGDRGGVDGTVGIGWGSGTADYSYFISPYEALQSRARKHNTGFYWSFDNFAPGQAMTISDERAGVDAAIVFVHADSGEGYITVDGNMGDRNNLTLWANGDNLIKNVSSVNSNTIVVIHAPSQIDVEQWIDNPNVTAVIHAHMAGAEAGNAIADVLYGDVNPSGRLPYTIAKQRSDYSADVQYFKSPDTDKSQIYYTEKLNIDYRHFDTEKIEPRFEFGFGLSYTKFEYSGLSGNWLNGSSAGDNWNTRQWSLPLPDWLFEDVYEVSFEVKNTGGSDGYEVPQLYLGFPTQAGEPPKVLRKFDRYSIKSGQTKRVSFRLNRYDLSTWDNTSARWSKPEGDYTLYVGASSRDIRLTKQSL</sequence>
<dbReference type="InParanoid" id="A0A316V7D1"/>
<evidence type="ECO:0000256" key="1">
    <source>
        <dbReference type="ARBA" id="ARBA00000448"/>
    </source>
</evidence>